<keyword evidence="2" id="KW-1185">Reference proteome</keyword>
<dbReference type="AlphaFoldDB" id="A0A9P0J2B9"/>
<organism evidence="1 2">
    <name type="scientific">Aphis gossypii</name>
    <name type="common">Cotton aphid</name>
    <dbReference type="NCBI Taxonomy" id="80765"/>
    <lineage>
        <taxon>Eukaryota</taxon>
        <taxon>Metazoa</taxon>
        <taxon>Ecdysozoa</taxon>
        <taxon>Arthropoda</taxon>
        <taxon>Hexapoda</taxon>
        <taxon>Insecta</taxon>
        <taxon>Pterygota</taxon>
        <taxon>Neoptera</taxon>
        <taxon>Paraneoptera</taxon>
        <taxon>Hemiptera</taxon>
        <taxon>Sternorrhyncha</taxon>
        <taxon>Aphidomorpha</taxon>
        <taxon>Aphidoidea</taxon>
        <taxon>Aphididae</taxon>
        <taxon>Aphidini</taxon>
        <taxon>Aphis</taxon>
        <taxon>Aphis</taxon>
    </lineage>
</organism>
<dbReference type="EMBL" id="OU899035">
    <property type="protein sequence ID" value="CAH1725391.1"/>
    <property type="molecule type" value="Genomic_DNA"/>
</dbReference>
<name>A0A9P0J2B9_APHGO</name>
<proteinExistence type="predicted"/>
<gene>
    <name evidence="1" type="ORF">APHIGO_LOCUS6488</name>
</gene>
<accession>A0A9P0J2B9</accession>
<protein>
    <submittedName>
        <fullName evidence="1">Uncharacterized protein</fullName>
    </submittedName>
</protein>
<evidence type="ECO:0000313" key="1">
    <source>
        <dbReference type="EMBL" id="CAH1725391.1"/>
    </source>
</evidence>
<evidence type="ECO:0000313" key="2">
    <source>
        <dbReference type="Proteomes" id="UP001154329"/>
    </source>
</evidence>
<sequence>MYFSISNLTIIYYMTVVVIFVNGDLDVSTEKCQDDLRTIGFDTICHPFNSLSEFVDENITLIRHPKWKFKTQEDLVKYESVATSYIKAYFKNFFIDRNVNIDKCTSAYTKHLVENILDPDNMLSVKTWCDINVINKDDLPEFIREESDKIFIDEIMYSKYYIKRIVKNTGLPKKHQLAHFKTLRVCFNGKFFELILTYRLQKIRMITNFNI</sequence>
<dbReference type="Proteomes" id="UP001154329">
    <property type="component" value="Chromosome 2"/>
</dbReference>
<reference evidence="1" key="2">
    <citation type="submission" date="2022-10" db="EMBL/GenBank/DDBJ databases">
        <authorList>
            <consortium name="ENA_rothamsted_submissions"/>
            <consortium name="culmorum"/>
            <person name="King R."/>
        </authorList>
    </citation>
    <scope>NUCLEOTIDE SEQUENCE</scope>
</reference>
<reference evidence="1" key="1">
    <citation type="submission" date="2022-02" db="EMBL/GenBank/DDBJ databases">
        <authorList>
            <person name="King R."/>
        </authorList>
    </citation>
    <scope>NUCLEOTIDE SEQUENCE</scope>
</reference>